<sequence>MALGSQQDLFNCLICKKLLKDPVTIPCRHSCCRSCIKNHLDNQDHRKLYRCPQCREIITVEELKKAAEIHHSLVLFTFPLRTLTIHLLFRTGCEPHSEKLSND</sequence>
<dbReference type="OrthoDB" id="6105938at2759"/>
<evidence type="ECO:0000256" key="1">
    <source>
        <dbReference type="ARBA" id="ARBA00022723"/>
    </source>
</evidence>
<keyword evidence="1" id="KW-0479">Metal-binding</keyword>
<dbReference type="Pfam" id="PF15227">
    <property type="entry name" value="zf-C3HC4_4"/>
    <property type="match status" value="1"/>
</dbReference>
<name>A0A7N6BYR7_ANATE</name>
<keyword evidence="7" id="KW-1185">Reference proteome</keyword>
<keyword evidence="3" id="KW-0862">Zinc</keyword>
<dbReference type="Proteomes" id="UP000265040">
    <property type="component" value="Chromosome 17"/>
</dbReference>
<evidence type="ECO:0000256" key="3">
    <source>
        <dbReference type="ARBA" id="ARBA00022833"/>
    </source>
</evidence>
<dbReference type="PROSITE" id="PS50089">
    <property type="entry name" value="ZF_RING_2"/>
    <property type="match status" value="1"/>
</dbReference>
<dbReference type="InterPro" id="IPR051051">
    <property type="entry name" value="E3_ubiq-ligase_TRIM/RNF"/>
</dbReference>
<evidence type="ECO:0000256" key="4">
    <source>
        <dbReference type="PROSITE-ProRule" id="PRU00175"/>
    </source>
</evidence>
<evidence type="ECO:0000259" key="5">
    <source>
        <dbReference type="PROSITE" id="PS50089"/>
    </source>
</evidence>
<dbReference type="PANTHER" id="PTHR25465:SF14">
    <property type="entry name" value="E3 UBIQUITIN-PROTEIN LIGASE TRIM65"/>
    <property type="match status" value="1"/>
</dbReference>
<organism evidence="6 7">
    <name type="scientific">Anabas testudineus</name>
    <name type="common">Climbing perch</name>
    <name type="synonym">Anthias testudineus</name>
    <dbReference type="NCBI Taxonomy" id="64144"/>
    <lineage>
        <taxon>Eukaryota</taxon>
        <taxon>Metazoa</taxon>
        <taxon>Chordata</taxon>
        <taxon>Craniata</taxon>
        <taxon>Vertebrata</taxon>
        <taxon>Euteleostomi</taxon>
        <taxon>Actinopterygii</taxon>
        <taxon>Neopterygii</taxon>
        <taxon>Teleostei</taxon>
        <taxon>Neoteleostei</taxon>
        <taxon>Acanthomorphata</taxon>
        <taxon>Anabantaria</taxon>
        <taxon>Anabantiformes</taxon>
        <taxon>Anabantoidei</taxon>
        <taxon>Anabantidae</taxon>
        <taxon>Anabas</taxon>
    </lineage>
</organism>
<protein>
    <recommendedName>
        <fullName evidence="5">RING-type domain-containing protein</fullName>
    </recommendedName>
</protein>
<gene>
    <name evidence="6" type="primary">CMC2</name>
</gene>
<keyword evidence="2 4" id="KW-0863">Zinc-finger</keyword>
<dbReference type="InParanoid" id="A0A7N6BYR7"/>
<evidence type="ECO:0000313" key="6">
    <source>
        <dbReference type="Ensembl" id="ENSATEP00000070845.1"/>
    </source>
</evidence>
<dbReference type="SUPFAM" id="SSF57850">
    <property type="entry name" value="RING/U-box"/>
    <property type="match status" value="1"/>
</dbReference>
<reference evidence="6" key="1">
    <citation type="submission" date="2021-04" db="EMBL/GenBank/DDBJ databases">
        <authorList>
            <consortium name="Wellcome Sanger Institute Data Sharing"/>
        </authorList>
    </citation>
    <scope>NUCLEOTIDE SEQUENCE [LARGE SCALE GENOMIC DNA]</scope>
</reference>
<dbReference type="InterPro" id="IPR013083">
    <property type="entry name" value="Znf_RING/FYVE/PHD"/>
</dbReference>
<feature type="domain" description="RING-type" evidence="5">
    <location>
        <begin position="12"/>
        <end position="55"/>
    </location>
</feature>
<reference evidence="6" key="2">
    <citation type="submission" date="2025-08" db="UniProtKB">
        <authorList>
            <consortium name="Ensembl"/>
        </authorList>
    </citation>
    <scope>IDENTIFICATION</scope>
</reference>
<dbReference type="Gene3D" id="3.30.40.10">
    <property type="entry name" value="Zinc/RING finger domain, C3HC4 (zinc finger)"/>
    <property type="match status" value="1"/>
</dbReference>
<evidence type="ECO:0000313" key="7">
    <source>
        <dbReference type="Proteomes" id="UP000265040"/>
    </source>
</evidence>
<dbReference type="GO" id="GO:0008270">
    <property type="term" value="F:zinc ion binding"/>
    <property type="evidence" value="ECO:0007669"/>
    <property type="project" value="UniProtKB-KW"/>
</dbReference>
<reference evidence="6" key="3">
    <citation type="submission" date="2025-09" db="UniProtKB">
        <authorList>
            <consortium name="Ensembl"/>
        </authorList>
    </citation>
    <scope>IDENTIFICATION</scope>
</reference>
<evidence type="ECO:0000256" key="2">
    <source>
        <dbReference type="ARBA" id="ARBA00022771"/>
    </source>
</evidence>
<proteinExistence type="predicted"/>
<accession>A0A7N6BYR7</accession>
<dbReference type="SMART" id="SM00184">
    <property type="entry name" value="RING"/>
    <property type="match status" value="1"/>
</dbReference>
<dbReference type="AlphaFoldDB" id="A0A7N6BYR7"/>
<dbReference type="InterPro" id="IPR001841">
    <property type="entry name" value="Znf_RING"/>
</dbReference>
<dbReference type="PANTHER" id="PTHR25465">
    <property type="entry name" value="B-BOX DOMAIN CONTAINING"/>
    <property type="match status" value="1"/>
</dbReference>
<dbReference type="Ensembl" id="ENSATET00000047314.1">
    <property type="protein sequence ID" value="ENSATEP00000070845.1"/>
    <property type="gene ID" value="ENSATEG00000026582.1"/>
</dbReference>